<accession>A0A426ZA45</accession>
<dbReference type="Gene3D" id="1.10.510.10">
    <property type="entry name" value="Transferase(Phosphotransferase) domain 1"/>
    <property type="match status" value="1"/>
</dbReference>
<comment type="caution">
    <text evidence="2">The sequence shown here is derived from an EMBL/GenBank/DDBJ whole genome shotgun (WGS) entry which is preliminary data.</text>
</comment>
<organism evidence="2 3">
    <name type="scientific">Ensete ventricosum</name>
    <name type="common">Abyssinian banana</name>
    <name type="synonym">Musa ensete</name>
    <dbReference type="NCBI Taxonomy" id="4639"/>
    <lineage>
        <taxon>Eukaryota</taxon>
        <taxon>Viridiplantae</taxon>
        <taxon>Streptophyta</taxon>
        <taxon>Embryophyta</taxon>
        <taxon>Tracheophyta</taxon>
        <taxon>Spermatophyta</taxon>
        <taxon>Magnoliopsida</taxon>
        <taxon>Liliopsida</taxon>
        <taxon>Zingiberales</taxon>
        <taxon>Musaceae</taxon>
        <taxon>Ensete</taxon>
    </lineage>
</organism>
<dbReference type="AlphaFoldDB" id="A0A426ZA45"/>
<reference evidence="2 3" key="1">
    <citation type="journal article" date="2014" name="Agronomy (Basel)">
        <title>A Draft Genome Sequence for Ensete ventricosum, the Drought-Tolerant Tree Against Hunger.</title>
        <authorList>
            <person name="Harrison J."/>
            <person name="Moore K.A."/>
            <person name="Paszkiewicz K."/>
            <person name="Jones T."/>
            <person name="Grant M."/>
            <person name="Ambacheew D."/>
            <person name="Muzemil S."/>
            <person name="Studholme D.J."/>
        </authorList>
    </citation>
    <scope>NUCLEOTIDE SEQUENCE [LARGE SCALE GENOMIC DNA]</scope>
</reference>
<dbReference type="PANTHER" id="PTHR44329">
    <property type="entry name" value="SERINE/THREONINE-PROTEIN KINASE TNNI3K-RELATED"/>
    <property type="match status" value="1"/>
</dbReference>
<dbReference type="SUPFAM" id="SSF56112">
    <property type="entry name" value="Protein kinase-like (PK-like)"/>
    <property type="match status" value="1"/>
</dbReference>
<dbReference type="InterPro" id="IPR001245">
    <property type="entry name" value="Ser-Thr/Tyr_kinase_cat_dom"/>
</dbReference>
<dbReference type="Proteomes" id="UP000287651">
    <property type="component" value="Unassembled WGS sequence"/>
</dbReference>
<evidence type="ECO:0000259" key="1">
    <source>
        <dbReference type="Pfam" id="PF07714"/>
    </source>
</evidence>
<dbReference type="EMBL" id="AMZH03007622">
    <property type="protein sequence ID" value="RRT60858.1"/>
    <property type="molecule type" value="Genomic_DNA"/>
</dbReference>
<gene>
    <name evidence="2" type="ORF">B296_00008228</name>
</gene>
<protein>
    <recommendedName>
        <fullName evidence="1">Serine-threonine/tyrosine-protein kinase catalytic domain-containing protein</fullName>
    </recommendedName>
</protein>
<feature type="domain" description="Serine-threonine/tyrosine-protein kinase catalytic" evidence="1">
    <location>
        <begin position="37"/>
        <end position="93"/>
    </location>
</feature>
<dbReference type="InterPro" id="IPR051681">
    <property type="entry name" value="Ser/Thr_Kinases-Pseudokinases"/>
</dbReference>
<name>A0A426ZA45_ENSVE</name>
<proteinExistence type="predicted"/>
<evidence type="ECO:0000313" key="2">
    <source>
        <dbReference type="EMBL" id="RRT60858.1"/>
    </source>
</evidence>
<dbReference type="InterPro" id="IPR011009">
    <property type="entry name" value="Kinase-like_dom_sf"/>
</dbReference>
<sequence length="171" mass="19226">MVNEVAALLESTAHVAIGHETDQLRDSLQKEIHEMGLPYEYLTPLQAAVGVVQKGLRPTIPKNTHSKLAELLEKCWQQDPANRPDFSEILEILQLIAKEVPCQRLALFPFKFLAGPYRRFPVNCFELLNRSGMNPMTVGRKSHQVGFFRFSGVATKSICSGITVELYSEIN</sequence>
<dbReference type="PANTHER" id="PTHR44329:SF128">
    <property type="entry name" value="SERINE_THREONINE-PROTEIN KINASE STY46"/>
    <property type="match status" value="1"/>
</dbReference>
<evidence type="ECO:0000313" key="3">
    <source>
        <dbReference type="Proteomes" id="UP000287651"/>
    </source>
</evidence>
<dbReference type="GO" id="GO:0004674">
    <property type="term" value="F:protein serine/threonine kinase activity"/>
    <property type="evidence" value="ECO:0007669"/>
    <property type="project" value="TreeGrafter"/>
</dbReference>
<dbReference type="Pfam" id="PF07714">
    <property type="entry name" value="PK_Tyr_Ser-Thr"/>
    <property type="match status" value="1"/>
</dbReference>